<evidence type="ECO:0000256" key="4">
    <source>
        <dbReference type="PROSITE-ProRule" id="PRU00409"/>
    </source>
</evidence>
<dbReference type="InterPro" id="IPR052032">
    <property type="entry name" value="ATP-dep_AA_Ligase"/>
</dbReference>
<dbReference type="EMBL" id="JAKOAV010000024">
    <property type="protein sequence ID" value="MDF9409147.1"/>
    <property type="molecule type" value="Genomic_DNA"/>
</dbReference>
<dbReference type="PANTHER" id="PTHR43585">
    <property type="entry name" value="FUMIPYRROLE BIOSYNTHESIS PROTEIN C"/>
    <property type="match status" value="1"/>
</dbReference>
<comment type="caution">
    <text evidence="6">The sequence shown here is derived from an EMBL/GenBank/DDBJ whole genome shotgun (WGS) entry which is preliminary data.</text>
</comment>
<dbReference type="Pfam" id="PF18603">
    <property type="entry name" value="LAL_C2"/>
    <property type="match status" value="1"/>
</dbReference>
<evidence type="ECO:0000256" key="1">
    <source>
        <dbReference type="ARBA" id="ARBA00022598"/>
    </source>
</evidence>
<gene>
    <name evidence="6" type="ORF">L7E55_12405</name>
</gene>
<dbReference type="InterPro" id="IPR040570">
    <property type="entry name" value="LAL_C2"/>
</dbReference>
<dbReference type="GO" id="GO:0005524">
    <property type="term" value="F:ATP binding"/>
    <property type="evidence" value="ECO:0007669"/>
    <property type="project" value="UniProtKB-UniRule"/>
</dbReference>
<dbReference type="PROSITE" id="PS50975">
    <property type="entry name" value="ATP_GRASP"/>
    <property type="match status" value="1"/>
</dbReference>
<dbReference type="Pfam" id="PF02786">
    <property type="entry name" value="CPSase_L_D2"/>
    <property type="match status" value="1"/>
</dbReference>
<dbReference type="Gene3D" id="3.40.50.20">
    <property type="match status" value="1"/>
</dbReference>
<dbReference type="InterPro" id="IPR005479">
    <property type="entry name" value="CPAse_ATP-bd"/>
</dbReference>
<dbReference type="SUPFAM" id="SSF56059">
    <property type="entry name" value="Glutathione synthetase ATP-binding domain-like"/>
    <property type="match status" value="1"/>
</dbReference>
<dbReference type="Gene3D" id="3.30.470.20">
    <property type="entry name" value="ATP-grasp fold, B domain"/>
    <property type="match status" value="1"/>
</dbReference>
<keyword evidence="7" id="KW-1185">Reference proteome</keyword>
<sequence>MTADNKKTIIVIGAGLLSIKNIETAKKMGYKVIVTDMNPNAIGFKYADIPILLSTRDIDGHVREAKELSNNHNIVGVFTAGADVEVTVAHTARALGLIGVSPEVANKCNDKLLMRQELAKANVPGPKFAKVNDKKDALRFIKEVGYPVIIKPLDNCGSRGVRVISNDTELDSSIEFSKELGVCEKESLLIEEFLEGPTQTVEMLVCDGKYHLCSIIDTFHDYFPYRVEVAHVNPTILSKDLQNELFMLARRASEVIGIDVGAAKVDTIISGKEGPVVMEMTSRLSGGFHCQYTTPLAHGTNNIKAAIDIAVGNPIKYADIVPSKNRHARCQALFPQPGKVVSINGVEKAKMVPGVEEIFVLVNEGDLVPEYRSSADRVCFVITSGASYEEALRVAKQAKSLINIETIR</sequence>
<evidence type="ECO:0000259" key="5">
    <source>
        <dbReference type="PROSITE" id="PS50975"/>
    </source>
</evidence>
<dbReference type="Gene3D" id="3.30.1490.20">
    <property type="entry name" value="ATP-grasp fold, A domain"/>
    <property type="match status" value="1"/>
</dbReference>
<feature type="domain" description="ATP-grasp" evidence="5">
    <location>
        <begin position="115"/>
        <end position="311"/>
    </location>
</feature>
<dbReference type="SMART" id="SM01209">
    <property type="entry name" value="GARS_A"/>
    <property type="match status" value="1"/>
</dbReference>
<dbReference type="SUPFAM" id="SSF52440">
    <property type="entry name" value="PreATP-grasp domain"/>
    <property type="match status" value="1"/>
</dbReference>
<dbReference type="AlphaFoldDB" id="A0A9X4JWG0"/>
<dbReference type="PANTHER" id="PTHR43585:SF2">
    <property type="entry name" value="ATP-GRASP ENZYME FSQD"/>
    <property type="match status" value="1"/>
</dbReference>
<reference evidence="6" key="1">
    <citation type="submission" date="2022-02" db="EMBL/GenBank/DDBJ databases">
        <authorList>
            <person name="Leng L."/>
        </authorList>
    </citation>
    <scope>NUCLEOTIDE SEQUENCE</scope>
    <source>
        <strain evidence="6">JI</strain>
    </source>
</reference>
<organism evidence="6 7">
    <name type="scientific">Pelotomaculum isophthalicicum JI</name>
    <dbReference type="NCBI Taxonomy" id="947010"/>
    <lineage>
        <taxon>Bacteria</taxon>
        <taxon>Bacillati</taxon>
        <taxon>Bacillota</taxon>
        <taxon>Clostridia</taxon>
        <taxon>Eubacteriales</taxon>
        <taxon>Desulfotomaculaceae</taxon>
        <taxon>Pelotomaculum</taxon>
    </lineage>
</organism>
<evidence type="ECO:0000256" key="3">
    <source>
        <dbReference type="ARBA" id="ARBA00022840"/>
    </source>
</evidence>
<evidence type="ECO:0000256" key="2">
    <source>
        <dbReference type="ARBA" id="ARBA00022741"/>
    </source>
</evidence>
<keyword evidence="2 4" id="KW-0547">Nucleotide-binding</keyword>
<dbReference type="RefSeq" id="WP_277444592.1">
    <property type="nucleotide sequence ID" value="NZ_JAKOAV010000024.1"/>
</dbReference>
<proteinExistence type="predicted"/>
<dbReference type="InterPro" id="IPR013815">
    <property type="entry name" value="ATP_grasp_subdomain_1"/>
</dbReference>
<dbReference type="InterPro" id="IPR016185">
    <property type="entry name" value="PreATP-grasp_dom_sf"/>
</dbReference>
<keyword evidence="1" id="KW-0436">Ligase</keyword>
<evidence type="ECO:0000313" key="7">
    <source>
        <dbReference type="Proteomes" id="UP001154312"/>
    </source>
</evidence>
<accession>A0A9X4JWG0</accession>
<dbReference type="GO" id="GO:0016874">
    <property type="term" value="F:ligase activity"/>
    <property type="evidence" value="ECO:0007669"/>
    <property type="project" value="UniProtKB-KW"/>
</dbReference>
<name>A0A9X4JWG0_9FIRM</name>
<dbReference type="GO" id="GO:0046872">
    <property type="term" value="F:metal ion binding"/>
    <property type="evidence" value="ECO:0007669"/>
    <property type="project" value="InterPro"/>
</dbReference>
<keyword evidence="3 4" id="KW-0067">ATP-binding</keyword>
<protein>
    <submittedName>
        <fullName evidence="6">ATP-grasp domain-containing protein</fullName>
    </submittedName>
</protein>
<evidence type="ECO:0000313" key="6">
    <source>
        <dbReference type="EMBL" id="MDF9409147.1"/>
    </source>
</evidence>
<dbReference type="InterPro" id="IPR011761">
    <property type="entry name" value="ATP-grasp"/>
</dbReference>
<dbReference type="Proteomes" id="UP001154312">
    <property type="component" value="Unassembled WGS sequence"/>
</dbReference>